<evidence type="ECO:0000313" key="2">
    <source>
        <dbReference type="Proteomes" id="UP000663935"/>
    </source>
</evidence>
<gene>
    <name evidence="1" type="ORF">JL193_08075</name>
</gene>
<proteinExistence type="predicted"/>
<evidence type="ECO:0000313" key="1">
    <source>
        <dbReference type="EMBL" id="QTD39183.1"/>
    </source>
</evidence>
<name>A0ABX7T0Z9_9FLAO</name>
<protein>
    <submittedName>
        <fullName evidence="1">Uncharacterized protein</fullName>
    </submittedName>
</protein>
<dbReference type="EMBL" id="CP071795">
    <property type="protein sequence ID" value="QTD39183.1"/>
    <property type="molecule type" value="Genomic_DNA"/>
</dbReference>
<organism evidence="1 2">
    <name type="scientific">Polaribacter batillariae</name>
    <dbReference type="NCBI Taxonomy" id="2808900"/>
    <lineage>
        <taxon>Bacteria</taxon>
        <taxon>Pseudomonadati</taxon>
        <taxon>Bacteroidota</taxon>
        <taxon>Flavobacteriia</taxon>
        <taxon>Flavobacteriales</taxon>
        <taxon>Flavobacteriaceae</taxon>
    </lineage>
</organism>
<keyword evidence="2" id="KW-1185">Reference proteome</keyword>
<sequence>MSTNIKYQNLSKQFITEQQANSSDEFLKLYYEDNFLKKREYYKGNILIGGGYFLSDGEVDIEVFQQLGTHLSWTFIVNQEIINGYTVIEYRSYHSDFTPRETFKKVINSDEKTIALIDIDPQTNQPITGVKYFLFGGQLDPFTSDGPDFPVYWQEDAEGEFTFDENGQLEHIYFNIDAIKDNENWDSLSSFQFDAQEIFIDHMMPTPVLNYFTNLEPLVPPF</sequence>
<reference evidence="1 2" key="1">
    <citation type="submission" date="2021-03" db="EMBL/GenBank/DDBJ databases">
        <title>Complete genome of Polaribacter_sp.G4M1.</title>
        <authorList>
            <person name="Jeong S.W."/>
            <person name="Bae J.W."/>
        </authorList>
    </citation>
    <scope>NUCLEOTIDE SEQUENCE [LARGE SCALE GENOMIC DNA]</scope>
    <source>
        <strain evidence="1 2">G4M1</strain>
    </source>
</reference>
<dbReference type="RefSeq" id="WP_207973292.1">
    <property type="nucleotide sequence ID" value="NZ_CP071795.1"/>
</dbReference>
<dbReference type="Proteomes" id="UP000663935">
    <property type="component" value="Chromosome"/>
</dbReference>
<accession>A0ABX7T0Z9</accession>